<dbReference type="SUPFAM" id="SSF103190">
    <property type="entry name" value="Sensory domain-like"/>
    <property type="match status" value="1"/>
</dbReference>
<dbReference type="SMART" id="SM00304">
    <property type="entry name" value="HAMP"/>
    <property type="match status" value="1"/>
</dbReference>
<evidence type="ECO:0000256" key="3">
    <source>
        <dbReference type="ARBA" id="ARBA00022500"/>
    </source>
</evidence>
<dbReference type="EMBL" id="ASAD01000010">
    <property type="protein sequence ID" value="EON92560.1"/>
    <property type="molecule type" value="Genomic_DNA"/>
</dbReference>
<dbReference type="CDD" id="cd06225">
    <property type="entry name" value="HAMP"/>
    <property type="match status" value="1"/>
</dbReference>
<evidence type="ECO:0000313" key="14">
    <source>
        <dbReference type="Proteomes" id="UP000016540"/>
    </source>
</evidence>
<evidence type="ECO:0000259" key="11">
    <source>
        <dbReference type="PROSITE" id="PS50111"/>
    </source>
</evidence>
<evidence type="ECO:0000256" key="9">
    <source>
        <dbReference type="PROSITE-ProRule" id="PRU00284"/>
    </source>
</evidence>
<evidence type="ECO:0000256" key="2">
    <source>
        <dbReference type="ARBA" id="ARBA00022475"/>
    </source>
</evidence>
<dbReference type="HOGENOM" id="CLU_000445_107_19_6"/>
<dbReference type="FunFam" id="1.10.287.950:FF:000001">
    <property type="entry name" value="Methyl-accepting chemotaxis sensory transducer"/>
    <property type="match status" value="1"/>
</dbReference>
<feature type="transmembrane region" description="Helical" evidence="10">
    <location>
        <begin position="278"/>
        <end position="300"/>
    </location>
</feature>
<keyword evidence="2" id="KW-1003">Cell membrane</keyword>
<sequence length="628" mass="67167">MQLTFGQKLLTAFGVLLVLVMVAFTFSSDLRLQHTTDTYVDALIDEAVAQSTSGIADWLNTRLAMTEATAESMEQIRTDRQARVLLRSATAGGKFKDVYVGREDGYMLMKTEEDNASLPSDFDPRTRPWYQIAMDLGRASFTKPYRDVITGNTIITALAPIKSGPYRGVTGGDIALQAIEESLSEVTLAGTGYASLISADGTVLFHPDEELIGKGISELIGQSPKLDGADHRYQADGANWNASFHGISDARGVDWYLGTFVNQDMIHEPVAAARVTGIIMALAGLVISVLVLHFGIRVLMAPVHRLNRAMADIATGDADLSQRLDDSGTDEFARLALSFNSFVSNIQAVIRDVQKGTAELKDNVASLRQTASTSRTSVESQQAEVDMVATAINEMSAAAGEIAQNAQQTADAANTADSDSRASLETVEASRDAVQKLSREITAAAEVIDTLGKDVSNITSVLAVIQGIAEQTNLLALNAAIEAARAGEAGRGFAVVADEVRNLASRTQDSTEEINSMIERLQKGASNAVDVMKQSTAVSNVSMEKAQDAMEALNRIAEAITSISQMTTQIATASEEQTSVTEELNSSITRISDQGQEAATAASENDVYSSQIESIGNTLNQNVSRFQV</sequence>
<dbReference type="InterPro" id="IPR029151">
    <property type="entry name" value="Sensor-like_sf"/>
</dbReference>
<evidence type="ECO:0000259" key="12">
    <source>
        <dbReference type="PROSITE" id="PS50885"/>
    </source>
</evidence>
<dbReference type="CDD" id="cd12913">
    <property type="entry name" value="PDC1_MCP_like"/>
    <property type="match status" value="1"/>
</dbReference>
<feature type="domain" description="HAMP" evidence="12">
    <location>
        <begin position="297"/>
        <end position="351"/>
    </location>
</feature>
<dbReference type="SUPFAM" id="SSF58104">
    <property type="entry name" value="Methyl-accepting chemotaxis protein (MCP) signaling domain"/>
    <property type="match status" value="1"/>
</dbReference>
<dbReference type="PATRIC" id="fig|1318628.3.peg.1483"/>
<dbReference type="Pfam" id="PF00672">
    <property type="entry name" value="HAMP"/>
    <property type="match status" value="1"/>
</dbReference>
<dbReference type="OrthoDB" id="2489132at2"/>
<protein>
    <submittedName>
        <fullName evidence="13">Methyl-accepting chemotaxis sensory transducer</fullName>
    </submittedName>
</protein>
<keyword evidence="3" id="KW-0145">Chemotaxis</keyword>
<dbReference type="SMART" id="SM00283">
    <property type="entry name" value="MA"/>
    <property type="match status" value="1"/>
</dbReference>
<comment type="caution">
    <text evidence="13">The sequence shown here is derived from an EMBL/GenBank/DDBJ whole genome shotgun (WGS) entry which is preliminary data.</text>
</comment>
<evidence type="ECO:0000256" key="8">
    <source>
        <dbReference type="ARBA" id="ARBA00029447"/>
    </source>
</evidence>
<dbReference type="CDD" id="cd12912">
    <property type="entry name" value="PDC2_MCP_like"/>
    <property type="match status" value="1"/>
</dbReference>
<evidence type="ECO:0000256" key="6">
    <source>
        <dbReference type="ARBA" id="ARBA00023136"/>
    </source>
</evidence>
<keyword evidence="6 10" id="KW-0472">Membrane</keyword>
<dbReference type="InterPro" id="IPR033479">
    <property type="entry name" value="dCache_1"/>
</dbReference>
<evidence type="ECO:0000313" key="13">
    <source>
        <dbReference type="EMBL" id="EON92560.1"/>
    </source>
</evidence>
<evidence type="ECO:0000256" key="10">
    <source>
        <dbReference type="SAM" id="Phobius"/>
    </source>
</evidence>
<evidence type="ECO:0000256" key="4">
    <source>
        <dbReference type="ARBA" id="ARBA00022692"/>
    </source>
</evidence>
<dbReference type="Pfam" id="PF00015">
    <property type="entry name" value="MCPsignal"/>
    <property type="match status" value="1"/>
</dbReference>
<accession>R8B1W0</accession>
<dbReference type="STRING" id="1318628.MARLIPOL_07404"/>
<feature type="domain" description="Methyl-accepting transducer" evidence="11">
    <location>
        <begin position="356"/>
        <end position="592"/>
    </location>
</feature>
<dbReference type="GO" id="GO:0006935">
    <property type="term" value="P:chemotaxis"/>
    <property type="evidence" value="ECO:0007669"/>
    <property type="project" value="UniProtKB-KW"/>
</dbReference>
<keyword evidence="5 10" id="KW-1133">Transmembrane helix</keyword>
<reference evidence="13 14" key="1">
    <citation type="journal article" date="2013" name="Genome Announc.">
        <title>Draft Genome Sequence of the Moderately Halophilic Bacterium Marinobacter lipolyticus Strain SM19.</title>
        <authorList>
            <person name="Papke R.T."/>
            <person name="de la Haba R.R."/>
            <person name="Infante-Dominguez C."/>
            <person name="Perez D."/>
            <person name="Sanchez-Porro C."/>
            <person name="Lapierre P."/>
            <person name="Ventosa A."/>
        </authorList>
    </citation>
    <scope>NUCLEOTIDE SEQUENCE [LARGE SCALE GENOMIC DNA]</scope>
    <source>
        <strain evidence="13 14">SM19</strain>
    </source>
</reference>
<dbReference type="Gene3D" id="3.30.450.20">
    <property type="entry name" value="PAS domain"/>
    <property type="match status" value="2"/>
</dbReference>
<comment type="similarity">
    <text evidence="8">Belongs to the methyl-accepting chemotaxis (MCP) protein family.</text>
</comment>
<dbReference type="RefSeq" id="WP_012137486.1">
    <property type="nucleotide sequence ID" value="NZ_KE007317.1"/>
</dbReference>
<comment type="subcellular location">
    <subcellularLocation>
        <location evidence="1">Cell membrane</location>
        <topology evidence="1">Multi-pass membrane protein</topology>
    </subcellularLocation>
</comment>
<dbReference type="PROSITE" id="PS50111">
    <property type="entry name" value="CHEMOTAXIS_TRANSDUC_2"/>
    <property type="match status" value="1"/>
</dbReference>
<dbReference type="GO" id="GO:0007165">
    <property type="term" value="P:signal transduction"/>
    <property type="evidence" value="ECO:0007669"/>
    <property type="project" value="UniProtKB-KW"/>
</dbReference>
<dbReference type="PANTHER" id="PTHR32089">
    <property type="entry name" value="METHYL-ACCEPTING CHEMOTAXIS PROTEIN MCPB"/>
    <property type="match status" value="1"/>
</dbReference>
<gene>
    <name evidence="13" type="ORF">MARLIPOL_07404</name>
</gene>
<dbReference type="InterPro" id="IPR003660">
    <property type="entry name" value="HAMP_dom"/>
</dbReference>
<dbReference type="CDD" id="cd11386">
    <property type="entry name" value="MCP_signal"/>
    <property type="match status" value="1"/>
</dbReference>
<evidence type="ECO:0000256" key="7">
    <source>
        <dbReference type="ARBA" id="ARBA00023224"/>
    </source>
</evidence>
<dbReference type="InterPro" id="IPR004089">
    <property type="entry name" value="MCPsignal_dom"/>
</dbReference>
<keyword evidence="14" id="KW-1185">Reference proteome</keyword>
<name>R8B1W0_9GAMM</name>
<organism evidence="13 14">
    <name type="scientific">Marinobacter lipolyticus SM19</name>
    <dbReference type="NCBI Taxonomy" id="1318628"/>
    <lineage>
        <taxon>Bacteria</taxon>
        <taxon>Pseudomonadati</taxon>
        <taxon>Pseudomonadota</taxon>
        <taxon>Gammaproteobacteria</taxon>
        <taxon>Pseudomonadales</taxon>
        <taxon>Marinobacteraceae</taxon>
        <taxon>Marinobacter</taxon>
    </lineage>
</organism>
<dbReference type="PROSITE" id="PS50885">
    <property type="entry name" value="HAMP"/>
    <property type="match status" value="1"/>
</dbReference>
<dbReference type="AlphaFoldDB" id="R8B1W0"/>
<keyword evidence="4 10" id="KW-0812">Transmembrane</keyword>
<dbReference type="Pfam" id="PF02743">
    <property type="entry name" value="dCache_1"/>
    <property type="match status" value="1"/>
</dbReference>
<proteinExistence type="inferred from homology"/>
<dbReference type="PANTHER" id="PTHR32089:SF117">
    <property type="entry name" value="METHYL ACCEPTING SENSORY TRANSDUCER WITH CACHE_1 SMALL MOLECULE BINDING DOMAIN"/>
    <property type="match status" value="1"/>
</dbReference>
<keyword evidence="7 9" id="KW-0807">Transducer</keyword>
<evidence type="ECO:0000256" key="1">
    <source>
        <dbReference type="ARBA" id="ARBA00004651"/>
    </source>
</evidence>
<dbReference type="GO" id="GO:0005886">
    <property type="term" value="C:plasma membrane"/>
    <property type="evidence" value="ECO:0007669"/>
    <property type="project" value="UniProtKB-SubCell"/>
</dbReference>
<evidence type="ECO:0000256" key="5">
    <source>
        <dbReference type="ARBA" id="ARBA00022989"/>
    </source>
</evidence>
<dbReference type="eggNOG" id="COG0840">
    <property type="taxonomic scope" value="Bacteria"/>
</dbReference>
<dbReference type="Gene3D" id="1.10.287.950">
    <property type="entry name" value="Methyl-accepting chemotaxis protein"/>
    <property type="match status" value="1"/>
</dbReference>
<dbReference type="Proteomes" id="UP000016540">
    <property type="component" value="Unassembled WGS sequence"/>
</dbReference>